<dbReference type="Proteomes" id="UP000025231">
    <property type="component" value="Chromosome"/>
</dbReference>
<accession>A0ABC7ZTR1</accession>
<protein>
    <submittedName>
        <fullName evidence="1">Uncharacterized protein</fullName>
    </submittedName>
</protein>
<dbReference type="EMBL" id="CP007136">
    <property type="protein sequence ID" value="AHY71150.1"/>
    <property type="molecule type" value="Genomic_DNA"/>
</dbReference>
<evidence type="ECO:0000313" key="2">
    <source>
        <dbReference type="Proteomes" id="UP000025231"/>
    </source>
</evidence>
<proteinExistence type="predicted"/>
<evidence type="ECO:0000313" key="1">
    <source>
        <dbReference type="EMBL" id="AHY71150.1"/>
    </source>
</evidence>
<dbReference type="Pfam" id="PF02413">
    <property type="entry name" value="Caudo_TAP"/>
    <property type="match status" value="1"/>
</dbReference>
<organism evidence="1 2">
    <name type="scientific">Escherichia coli O145:H28 (strain RM12581)</name>
    <dbReference type="NCBI Taxonomy" id="1248823"/>
    <lineage>
        <taxon>Bacteria</taxon>
        <taxon>Pseudomonadati</taxon>
        <taxon>Pseudomonadota</taxon>
        <taxon>Gammaproteobacteria</taxon>
        <taxon>Enterobacterales</taxon>
        <taxon>Enterobacteriaceae</taxon>
        <taxon>Escherichia</taxon>
    </lineage>
</organism>
<reference evidence="1 2" key="1">
    <citation type="journal article" date="2014" name="Genome Announc.">
        <title>Complete Genome Sequences of Two Escherichia coli O145:H28 Outbreak Strains of Food Origin.</title>
        <authorList>
            <person name="Cooper K.K."/>
            <person name="Mandrell R.E."/>
            <person name="Louie J.W."/>
            <person name="Korlach J."/>
            <person name="Clark T.A."/>
            <person name="Parker C.T."/>
            <person name="Huynh S."/>
            <person name="Chain P.S."/>
            <person name="Ahmed S."/>
            <person name="Carter M.Q."/>
        </authorList>
    </citation>
    <scope>NUCLEOTIDE SEQUENCE [LARGE SCALE GENOMIC DNA]</scope>
    <source>
        <strain evidence="1 2">RM12581</strain>
    </source>
</reference>
<gene>
    <name evidence="1" type="ORF">ECRM12581_13100</name>
</gene>
<dbReference type="AlphaFoldDB" id="A0ABC7ZTR1"/>
<dbReference type="InterPro" id="IPR003458">
    <property type="entry name" value="Phage_T4_Gp38_tail_assem"/>
</dbReference>
<sequence>MRRYLFTPPFLQILKMRFKGEELAQYNLWLDYLDALELVDTSSAPDIE</sequence>
<name>A0ABC7ZTR1_ECOLR</name>